<accession>A0ABV0ED89</accession>
<dbReference type="Gene3D" id="3.40.50.10090">
    <property type="match status" value="2"/>
</dbReference>
<sequence>MNTQAGPLAGLGILVTRPAHQAQHLAERIRAAGGEPILFPVLEIVDVADLAPLNALIDHLDQFDLAIFISPNAVAKAMNLILARRTLPASLAIAAVGQGSARALKERGVHAVIAPTGRFDSEALLELAPLKAVQGKRVVIFRGEGGREHLAEVLASRGARVEYAECYRRARPQGESARLLHLWARGALHAITVTSSESLHNLFELVGKLGQQWLRATPLFVPHERIAQAARTLGLSHVILTPPGDEGLVAGLIAWRQGQSARISQ</sequence>
<proteinExistence type="inferred from homology"/>
<comment type="catalytic activity">
    <reaction evidence="8 9">
        <text>hydroxymethylbilane = uroporphyrinogen III + H2O</text>
        <dbReference type="Rhea" id="RHEA:18965"/>
        <dbReference type="ChEBI" id="CHEBI:15377"/>
        <dbReference type="ChEBI" id="CHEBI:57308"/>
        <dbReference type="ChEBI" id="CHEBI:57845"/>
        <dbReference type="EC" id="4.2.1.75"/>
    </reaction>
</comment>
<evidence type="ECO:0000256" key="5">
    <source>
        <dbReference type="ARBA" id="ARBA00023244"/>
    </source>
</evidence>
<evidence type="ECO:0000256" key="7">
    <source>
        <dbReference type="ARBA" id="ARBA00040167"/>
    </source>
</evidence>
<dbReference type="EC" id="4.2.1.75" evidence="3 9"/>
<dbReference type="Proteomes" id="UP001482231">
    <property type="component" value="Unassembled WGS sequence"/>
</dbReference>
<organism evidence="11 12">
    <name type="scientific">Thiobacter aerophilum</name>
    <dbReference type="NCBI Taxonomy" id="3121275"/>
    <lineage>
        <taxon>Bacteria</taxon>
        <taxon>Pseudomonadati</taxon>
        <taxon>Pseudomonadota</taxon>
        <taxon>Betaproteobacteria</taxon>
        <taxon>Burkholderiales</taxon>
        <taxon>Thiobacteraceae</taxon>
        <taxon>Thiobacter</taxon>
    </lineage>
</organism>
<keyword evidence="5 9" id="KW-0627">Porphyrin biosynthesis</keyword>
<evidence type="ECO:0000256" key="9">
    <source>
        <dbReference type="RuleBase" id="RU366031"/>
    </source>
</evidence>
<comment type="pathway">
    <text evidence="1 9">Porphyrin-containing compound metabolism; protoporphyrin-IX biosynthesis; coproporphyrinogen-III from 5-aminolevulinate: step 3/4.</text>
</comment>
<keyword evidence="4 9" id="KW-0456">Lyase</keyword>
<evidence type="ECO:0000256" key="6">
    <source>
        <dbReference type="ARBA" id="ARBA00037589"/>
    </source>
</evidence>
<comment type="function">
    <text evidence="6 9">Catalyzes cyclization of the linear tetrapyrrole, hydroxymethylbilane, to the macrocyclic uroporphyrinogen III.</text>
</comment>
<evidence type="ECO:0000256" key="2">
    <source>
        <dbReference type="ARBA" id="ARBA00008133"/>
    </source>
</evidence>
<dbReference type="PANTHER" id="PTHR38042">
    <property type="entry name" value="UROPORPHYRINOGEN-III SYNTHASE, CHLOROPLASTIC"/>
    <property type="match status" value="1"/>
</dbReference>
<dbReference type="SUPFAM" id="SSF69618">
    <property type="entry name" value="HemD-like"/>
    <property type="match status" value="1"/>
</dbReference>
<evidence type="ECO:0000256" key="4">
    <source>
        <dbReference type="ARBA" id="ARBA00023239"/>
    </source>
</evidence>
<evidence type="ECO:0000256" key="1">
    <source>
        <dbReference type="ARBA" id="ARBA00004772"/>
    </source>
</evidence>
<keyword evidence="12" id="KW-1185">Reference proteome</keyword>
<dbReference type="CDD" id="cd06578">
    <property type="entry name" value="HemD"/>
    <property type="match status" value="1"/>
</dbReference>
<evidence type="ECO:0000259" key="10">
    <source>
        <dbReference type="Pfam" id="PF02602"/>
    </source>
</evidence>
<dbReference type="InterPro" id="IPR003754">
    <property type="entry name" value="4pyrrol_synth_uPrphyn_synth"/>
</dbReference>
<dbReference type="InterPro" id="IPR039793">
    <property type="entry name" value="UROS/Hem4"/>
</dbReference>
<dbReference type="EMBL" id="JBAJEX010000003">
    <property type="protein sequence ID" value="MEO1766628.1"/>
    <property type="molecule type" value="Genomic_DNA"/>
</dbReference>
<evidence type="ECO:0000256" key="3">
    <source>
        <dbReference type="ARBA" id="ARBA00013109"/>
    </source>
</evidence>
<dbReference type="InterPro" id="IPR036108">
    <property type="entry name" value="4pyrrol_syn_uPrphyn_synt_sf"/>
</dbReference>
<dbReference type="Pfam" id="PF02602">
    <property type="entry name" value="HEM4"/>
    <property type="match status" value="1"/>
</dbReference>
<protein>
    <recommendedName>
        <fullName evidence="7 9">Uroporphyrinogen-III synthase</fullName>
        <ecNumber evidence="3 9">4.2.1.75</ecNumber>
    </recommendedName>
</protein>
<comment type="caution">
    <text evidence="11">The sequence shown here is derived from an EMBL/GenBank/DDBJ whole genome shotgun (WGS) entry which is preliminary data.</text>
</comment>
<dbReference type="GO" id="GO:0004852">
    <property type="term" value="F:uroporphyrinogen-III synthase activity"/>
    <property type="evidence" value="ECO:0007669"/>
    <property type="project" value="UniProtKB-EC"/>
</dbReference>
<gene>
    <name evidence="11" type="ORF">V6E02_05330</name>
</gene>
<reference evidence="11 12" key="1">
    <citation type="submission" date="2024-02" db="EMBL/GenBank/DDBJ databases">
        <title>New thermophilic sulfur-oxidizing bacteria from a hot springs of the Uzon caldera (Kamchatka, Russia).</title>
        <authorList>
            <person name="Dukat A.M."/>
            <person name="Elcheninov A.G."/>
            <person name="Frolov E.N."/>
        </authorList>
    </citation>
    <scope>NUCLEOTIDE SEQUENCE [LARGE SCALE GENOMIC DNA]</scope>
    <source>
        <strain evidence="11 12">AK1</strain>
    </source>
</reference>
<name>A0ABV0ED89_9BURK</name>
<dbReference type="RefSeq" id="WP_347307737.1">
    <property type="nucleotide sequence ID" value="NZ_JBAJEX010000003.1"/>
</dbReference>
<evidence type="ECO:0000313" key="12">
    <source>
        <dbReference type="Proteomes" id="UP001482231"/>
    </source>
</evidence>
<evidence type="ECO:0000256" key="8">
    <source>
        <dbReference type="ARBA" id="ARBA00048617"/>
    </source>
</evidence>
<feature type="domain" description="Tetrapyrrole biosynthesis uroporphyrinogen III synthase" evidence="10">
    <location>
        <begin position="24"/>
        <end position="249"/>
    </location>
</feature>
<evidence type="ECO:0000313" key="11">
    <source>
        <dbReference type="EMBL" id="MEO1766628.1"/>
    </source>
</evidence>
<comment type="similarity">
    <text evidence="2 9">Belongs to the uroporphyrinogen-III synthase family.</text>
</comment>
<dbReference type="PANTHER" id="PTHR38042:SF1">
    <property type="entry name" value="UROPORPHYRINOGEN-III SYNTHASE, CHLOROPLASTIC"/>
    <property type="match status" value="1"/>
</dbReference>